<evidence type="ECO:0000313" key="1">
    <source>
        <dbReference type="EnsemblMetazoa" id="GAUT022713-PA"/>
    </source>
</evidence>
<dbReference type="Proteomes" id="UP000078200">
    <property type="component" value="Unassembled WGS sequence"/>
</dbReference>
<evidence type="ECO:0000313" key="2">
    <source>
        <dbReference type="Proteomes" id="UP000078200"/>
    </source>
</evidence>
<protein>
    <submittedName>
        <fullName evidence="1">Uncharacterized protein</fullName>
    </submittedName>
</protein>
<sequence length="256" mass="28736">MERIEDMQVIEELQAIEEMQEVESLAHVPSFIPCLLGPSTSSQAVVMQKNQRIKEEIEVLKGAAVTQENQSLTEGIEALKQENQQLKDPRPTRESRFTAIFGIITELNERFCSRLARPMTRSPADNKALVQAAPIPTLAPVTIASLLCQRSIPDEVLTATMSSTINQCFDGLKPNSTAVLICIITRVVHLTTCNLKLSKIWPPRFTYAKDNNTNSQKIDAMPKYSNLKSVSILANEDNIRLSSFYERYGNNNKRKI</sequence>
<keyword evidence="2" id="KW-1185">Reference proteome</keyword>
<dbReference type="AlphaFoldDB" id="A0A1A9V1E6"/>
<dbReference type="VEuPathDB" id="VectorBase:GAUT022713"/>
<proteinExistence type="predicted"/>
<organism evidence="1 2">
    <name type="scientific">Glossina austeni</name>
    <name type="common">Savannah tsetse fly</name>
    <dbReference type="NCBI Taxonomy" id="7395"/>
    <lineage>
        <taxon>Eukaryota</taxon>
        <taxon>Metazoa</taxon>
        <taxon>Ecdysozoa</taxon>
        <taxon>Arthropoda</taxon>
        <taxon>Hexapoda</taxon>
        <taxon>Insecta</taxon>
        <taxon>Pterygota</taxon>
        <taxon>Neoptera</taxon>
        <taxon>Endopterygota</taxon>
        <taxon>Diptera</taxon>
        <taxon>Brachycera</taxon>
        <taxon>Muscomorpha</taxon>
        <taxon>Hippoboscoidea</taxon>
        <taxon>Glossinidae</taxon>
        <taxon>Glossina</taxon>
    </lineage>
</organism>
<accession>A0A1A9V1E6</accession>
<dbReference type="EnsemblMetazoa" id="GAUT022713-RA">
    <property type="protein sequence ID" value="GAUT022713-PA"/>
    <property type="gene ID" value="GAUT022713"/>
</dbReference>
<name>A0A1A9V1E6_GLOAU</name>
<reference evidence="1" key="1">
    <citation type="submission" date="2020-05" db="UniProtKB">
        <authorList>
            <consortium name="EnsemblMetazoa"/>
        </authorList>
    </citation>
    <scope>IDENTIFICATION</scope>
    <source>
        <strain evidence="1">TTRI</strain>
    </source>
</reference>